<dbReference type="RefSeq" id="WP_129438359.1">
    <property type="nucleotide sequence ID" value="NZ_CP035492.1"/>
</dbReference>
<feature type="compositionally biased region" description="Polar residues" evidence="1">
    <location>
        <begin position="49"/>
        <end position="62"/>
    </location>
</feature>
<reference evidence="2 3" key="1">
    <citation type="submission" date="2019-01" db="EMBL/GenBank/DDBJ databases">
        <title>Genome sequencing of strain FW100M-2.</title>
        <authorList>
            <person name="Heo J."/>
            <person name="Kim S.-J."/>
            <person name="Kim J.-S."/>
            <person name="Hong S.-B."/>
            <person name="Kwon S.-W."/>
        </authorList>
    </citation>
    <scope>NUCLEOTIDE SEQUENCE [LARGE SCALE GENOMIC DNA]</scope>
    <source>
        <strain evidence="2 3">FW100M-2</strain>
    </source>
</reference>
<proteinExistence type="predicted"/>
<evidence type="ECO:0000313" key="2">
    <source>
        <dbReference type="EMBL" id="QAY65621.1"/>
    </source>
</evidence>
<dbReference type="KEGG" id="pprt:ET464_03720"/>
<keyword evidence="3" id="KW-1185">Reference proteome</keyword>
<dbReference type="Proteomes" id="UP000293568">
    <property type="component" value="Chromosome"/>
</dbReference>
<sequence>MTYQPIDLQLSIPRTPEQGSVQAQAVHRSVAEQQQLAAQTGKETERLRTSSTPVEQSGNTHIRSGEERQKQAARPLDKRTAKNAGAEEEEKPAHPFKGHHIDISL</sequence>
<name>A0A4V0YEW4_9BACL</name>
<feature type="region of interest" description="Disordered" evidence="1">
    <location>
        <begin position="1"/>
        <end position="105"/>
    </location>
</feature>
<evidence type="ECO:0000256" key="1">
    <source>
        <dbReference type="SAM" id="MobiDB-lite"/>
    </source>
</evidence>
<dbReference type="AlphaFoldDB" id="A0A4V0YEW4"/>
<accession>A0A4V0YEW4</accession>
<evidence type="ECO:0008006" key="4">
    <source>
        <dbReference type="Google" id="ProtNLM"/>
    </source>
</evidence>
<gene>
    <name evidence="2" type="ORF">ET464_03720</name>
</gene>
<organism evidence="2 3">
    <name type="scientific">Paenibacillus protaetiae</name>
    <dbReference type="NCBI Taxonomy" id="2509456"/>
    <lineage>
        <taxon>Bacteria</taxon>
        <taxon>Bacillati</taxon>
        <taxon>Bacillota</taxon>
        <taxon>Bacilli</taxon>
        <taxon>Bacillales</taxon>
        <taxon>Paenibacillaceae</taxon>
        <taxon>Paenibacillus</taxon>
    </lineage>
</organism>
<dbReference type="OrthoDB" id="2476294at2"/>
<protein>
    <recommendedName>
        <fullName evidence="4">RNA polymerase subunit sigma</fullName>
    </recommendedName>
</protein>
<evidence type="ECO:0000313" key="3">
    <source>
        <dbReference type="Proteomes" id="UP000293568"/>
    </source>
</evidence>
<feature type="compositionally biased region" description="Basic and acidic residues" evidence="1">
    <location>
        <begin position="63"/>
        <end position="80"/>
    </location>
</feature>
<dbReference type="EMBL" id="CP035492">
    <property type="protein sequence ID" value="QAY65621.1"/>
    <property type="molecule type" value="Genomic_DNA"/>
</dbReference>